<dbReference type="InterPro" id="IPR012337">
    <property type="entry name" value="RNaseH-like_sf"/>
</dbReference>
<dbReference type="SUPFAM" id="SSF53098">
    <property type="entry name" value="Ribonuclease H-like"/>
    <property type="match status" value="1"/>
</dbReference>
<name>A0AAV1FKL5_XYRNO</name>
<gene>
    <name evidence="3" type="ORF">XNOV1_A042976</name>
</gene>
<evidence type="ECO:0000256" key="1">
    <source>
        <dbReference type="SAM" id="MobiDB-lite"/>
    </source>
</evidence>
<proteinExistence type="predicted"/>
<keyword evidence="4" id="KW-1185">Reference proteome</keyword>
<feature type="domain" description="HAT C-terminal dimerisation" evidence="2">
    <location>
        <begin position="92"/>
        <end position="165"/>
    </location>
</feature>
<dbReference type="PANTHER" id="PTHR47611">
    <property type="entry name" value="HAT DIMERISATION DOMAIN, C-TERMINAL"/>
    <property type="match status" value="1"/>
</dbReference>
<dbReference type="Proteomes" id="UP001178508">
    <property type="component" value="Chromosome 8"/>
</dbReference>
<feature type="region of interest" description="Disordered" evidence="1">
    <location>
        <begin position="1"/>
        <end position="78"/>
    </location>
</feature>
<organism evidence="3 4">
    <name type="scientific">Xyrichtys novacula</name>
    <name type="common">Pearly razorfish</name>
    <name type="synonym">Hemipteronotus novacula</name>
    <dbReference type="NCBI Taxonomy" id="13765"/>
    <lineage>
        <taxon>Eukaryota</taxon>
        <taxon>Metazoa</taxon>
        <taxon>Chordata</taxon>
        <taxon>Craniata</taxon>
        <taxon>Vertebrata</taxon>
        <taxon>Euteleostomi</taxon>
        <taxon>Actinopterygii</taxon>
        <taxon>Neopterygii</taxon>
        <taxon>Teleostei</taxon>
        <taxon>Neoteleostei</taxon>
        <taxon>Acanthomorphata</taxon>
        <taxon>Eupercaria</taxon>
        <taxon>Labriformes</taxon>
        <taxon>Labridae</taxon>
        <taxon>Xyrichtys</taxon>
    </lineage>
</organism>
<evidence type="ECO:0000313" key="4">
    <source>
        <dbReference type="Proteomes" id="UP001178508"/>
    </source>
</evidence>
<sequence length="175" mass="20087">MARADGMLDDESQAAQAEGDGRGHREEEEEKEEDDDNENDVEEIEEDERDDEPEPPKKKSAMDQLLGGFLAPRAPEKTIRERAKEEITKYRGRNGLDVNGDMLQWWKEQVDLPLLSKLARSYLSIPATSVPSERVFSTAGDIITAERSRLLPEHVDQLIFLKKNLKQRHMTWITK</sequence>
<accession>A0AAV1FKL5</accession>
<evidence type="ECO:0000259" key="2">
    <source>
        <dbReference type="Pfam" id="PF05699"/>
    </source>
</evidence>
<feature type="compositionally biased region" description="Acidic residues" evidence="1">
    <location>
        <begin position="27"/>
        <end position="53"/>
    </location>
</feature>
<protein>
    <submittedName>
        <fullName evidence="3">Zinc finger BED domain-containing protein 1-like</fullName>
    </submittedName>
</protein>
<dbReference type="InterPro" id="IPR008906">
    <property type="entry name" value="HATC_C_dom"/>
</dbReference>
<evidence type="ECO:0000313" key="3">
    <source>
        <dbReference type="EMBL" id="CAJ1061304.1"/>
    </source>
</evidence>
<dbReference type="GO" id="GO:0046983">
    <property type="term" value="F:protein dimerization activity"/>
    <property type="evidence" value="ECO:0007669"/>
    <property type="project" value="InterPro"/>
</dbReference>
<dbReference type="AlphaFoldDB" id="A0AAV1FKL5"/>
<dbReference type="EMBL" id="OY660871">
    <property type="protein sequence ID" value="CAJ1061304.1"/>
    <property type="molecule type" value="Genomic_DNA"/>
</dbReference>
<dbReference type="PANTHER" id="PTHR47611:SF3">
    <property type="entry name" value="HAT C-TERMINAL DIMERISATION DOMAIN-CONTAINING PROTEIN"/>
    <property type="match status" value="1"/>
</dbReference>
<dbReference type="Pfam" id="PF05699">
    <property type="entry name" value="Dimer_Tnp_hAT"/>
    <property type="match status" value="1"/>
</dbReference>
<reference evidence="3" key="1">
    <citation type="submission" date="2023-08" db="EMBL/GenBank/DDBJ databases">
        <authorList>
            <person name="Alioto T."/>
            <person name="Alioto T."/>
            <person name="Gomez Garrido J."/>
        </authorList>
    </citation>
    <scope>NUCLEOTIDE SEQUENCE</scope>
</reference>